<dbReference type="EMBL" id="CADEPM010000005">
    <property type="protein sequence ID" value="CAB3406338.1"/>
    <property type="molecule type" value="Genomic_DNA"/>
</dbReference>
<dbReference type="Proteomes" id="UP000494206">
    <property type="component" value="Unassembled WGS sequence"/>
</dbReference>
<feature type="region of interest" description="Disordered" evidence="1">
    <location>
        <begin position="127"/>
        <end position="149"/>
    </location>
</feature>
<organism evidence="3 4">
    <name type="scientific">Caenorhabditis bovis</name>
    <dbReference type="NCBI Taxonomy" id="2654633"/>
    <lineage>
        <taxon>Eukaryota</taxon>
        <taxon>Metazoa</taxon>
        <taxon>Ecdysozoa</taxon>
        <taxon>Nematoda</taxon>
        <taxon>Chromadorea</taxon>
        <taxon>Rhabditida</taxon>
        <taxon>Rhabditina</taxon>
        <taxon>Rhabditomorpha</taxon>
        <taxon>Rhabditoidea</taxon>
        <taxon>Rhabditidae</taxon>
        <taxon>Peloderinae</taxon>
        <taxon>Caenorhabditis</taxon>
    </lineage>
</organism>
<feature type="region of interest" description="Disordered" evidence="1">
    <location>
        <begin position="51"/>
        <end position="70"/>
    </location>
</feature>
<evidence type="ECO:0000313" key="3">
    <source>
        <dbReference type="EMBL" id="CAB3406338.1"/>
    </source>
</evidence>
<keyword evidence="4" id="KW-1185">Reference proteome</keyword>
<dbReference type="AlphaFoldDB" id="A0A8S1EY30"/>
<name>A0A8S1EY30_9PELO</name>
<gene>
    <name evidence="3" type="ORF">CBOVIS_LOCUS8421</name>
</gene>
<evidence type="ECO:0000256" key="2">
    <source>
        <dbReference type="SAM" id="Phobius"/>
    </source>
</evidence>
<accession>A0A8S1EY30</accession>
<evidence type="ECO:0000313" key="4">
    <source>
        <dbReference type="Proteomes" id="UP000494206"/>
    </source>
</evidence>
<feature type="transmembrane region" description="Helical" evidence="2">
    <location>
        <begin position="82"/>
        <end position="101"/>
    </location>
</feature>
<keyword evidence="2" id="KW-0812">Transmembrane</keyword>
<proteinExistence type="predicted"/>
<protein>
    <submittedName>
        <fullName evidence="3">Uncharacterized protein</fullName>
    </submittedName>
</protein>
<keyword evidence="2" id="KW-0472">Membrane</keyword>
<reference evidence="3 4" key="1">
    <citation type="submission" date="2020-04" db="EMBL/GenBank/DDBJ databases">
        <authorList>
            <person name="Laetsch R D."/>
            <person name="Stevens L."/>
            <person name="Kumar S."/>
            <person name="Blaxter L. M."/>
        </authorList>
    </citation>
    <scope>NUCLEOTIDE SEQUENCE [LARGE SCALE GENOMIC DNA]</scope>
</reference>
<sequence>MIYKAKSANDRKALGSAFPERALDLLDISVNRINVARMVYDERHSPKFTEVDVHRRRRRRRIENQSDDGGEKEEISVKIPYLSIYTIAFLVLYISTGVLLYRFCKRSLIWRIDQFVNESLQTLQAQNSTGSDVAKRDSPVSPMNRIPRF</sequence>
<keyword evidence="2" id="KW-1133">Transmembrane helix</keyword>
<evidence type="ECO:0000256" key="1">
    <source>
        <dbReference type="SAM" id="MobiDB-lite"/>
    </source>
</evidence>
<comment type="caution">
    <text evidence="3">The sequence shown here is derived from an EMBL/GenBank/DDBJ whole genome shotgun (WGS) entry which is preliminary data.</text>
</comment>